<evidence type="ECO:0000259" key="3">
    <source>
        <dbReference type="Pfam" id="PF01048"/>
    </source>
</evidence>
<dbReference type="GO" id="GO:0017061">
    <property type="term" value="F:S-methyl-5-thioadenosine phosphorylase activity"/>
    <property type="evidence" value="ECO:0007669"/>
    <property type="project" value="InterPro"/>
</dbReference>
<dbReference type="HAMAP" id="MF_01963">
    <property type="entry name" value="MTAP"/>
    <property type="match status" value="1"/>
</dbReference>
<dbReference type="PANTHER" id="PTHR42679">
    <property type="entry name" value="S-METHYL-5'-THIOADENOSINE PHOSPHORYLASE"/>
    <property type="match status" value="1"/>
</dbReference>
<dbReference type="GO" id="GO:0009116">
    <property type="term" value="P:nucleoside metabolic process"/>
    <property type="evidence" value="ECO:0007669"/>
    <property type="project" value="InterPro"/>
</dbReference>
<gene>
    <name evidence="4" type="ORF">MNBD_GAMMA06-2251</name>
</gene>
<dbReference type="EMBL" id="UOFD01000040">
    <property type="protein sequence ID" value="VAW52164.1"/>
    <property type="molecule type" value="Genomic_DNA"/>
</dbReference>
<dbReference type="GO" id="GO:0005829">
    <property type="term" value="C:cytosol"/>
    <property type="evidence" value="ECO:0007669"/>
    <property type="project" value="TreeGrafter"/>
</dbReference>
<dbReference type="GO" id="GO:0019509">
    <property type="term" value="P:L-methionine salvage from methylthioadenosine"/>
    <property type="evidence" value="ECO:0007669"/>
    <property type="project" value="TreeGrafter"/>
</dbReference>
<dbReference type="Pfam" id="PF01048">
    <property type="entry name" value="PNP_UDP_1"/>
    <property type="match status" value="1"/>
</dbReference>
<dbReference type="Gene3D" id="3.40.50.1580">
    <property type="entry name" value="Nucleoside phosphorylase domain"/>
    <property type="match status" value="1"/>
</dbReference>
<keyword evidence="1 4" id="KW-0328">Glycosyltransferase</keyword>
<name>A0A3B0X889_9ZZZZ</name>
<dbReference type="AlphaFoldDB" id="A0A3B0X889"/>
<dbReference type="EC" id="2.4.2.44" evidence="4"/>
<accession>A0A3B0X889</accession>
<dbReference type="InterPro" id="IPR000845">
    <property type="entry name" value="Nucleoside_phosphorylase_d"/>
</dbReference>
<reference evidence="4" key="1">
    <citation type="submission" date="2018-06" db="EMBL/GenBank/DDBJ databases">
        <authorList>
            <person name="Zhirakovskaya E."/>
        </authorList>
    </citation>
    <scope>NUCLEOTIDE SEQUENCE</scope>
</reference>
<sequence>MKLAIISGSLLKEINGIENATEERIKTPFGLPSDNFTSGEIDGLEVVCFNRHGVSHHIAPHQINYKANMFVLKILDVTHIIAITAVGGISEKMSPMKWVVPDQIIDYTHGRIHTYNDANDAEVQHIDFSYPFDAQLNKQLVAAIEMILDENVGRTYESEATYGVTQGPRLETVAEINRMQRDGCNIVGMTAMPEAAFARELDMKYSMLSLVVNWAAGKGGVNKSVGESVDDVINRPAPAIVSMDEIRQRILEGNETAEKIIHNVIPILKSIE</sequence>
<feature type="domain" description="Nucleoside phosphorylase" evidence="3">
    <location>
        <begin position="2"/>
        <end position="234"/>
    </location>
</feature>
<organism evidence="4">
    <name type="scientific">hydrothermal vent metagenome</name>
    <dbReference type="NCBI Taxonomy" id="652676"/>
    <lineage>
        <taxon>unclassified sequences</taxon>
        <taxon>metagenomes</taxon>
        <taxon>ecological metagenomes</taxon>
    </lineage>
</organism>
<dbReference type="NCBIfam" id="NF006599">
    <property type="entry name" value="PRK09136.1"/>
    <property type="match status" value="1"/>
</dbReference>
<evidence type="ECO:0000256" key="2">
    <source>
        <dbReference type="ARBA" id="ARBA00022679"/>
    </source>
</evidence>
<protein>
    <submittedName>
        <fullName evidence="4">S-methyl-5'-thioinosine phosphorylase</fullName>
        <ecNumber evidence="4">2.4.2.44</ecNumber>
    </submittedName>
</protein>
<proteinExistence type="inferred from homology"/>
<dbReference type="PANTHER" id="PTHR42679:SF2">
    <property type="entry name" value="S-METHYL-5'-THIOADENOSINE PHOSPHORYLASE"/>
    <property type="match status" value="1"/>
</dbReference>
<dbReference type="InterPro" id="IPR010044">
    <property type="entry name" value="MTAP"/>
</dbReference>
<keyword evidence="2 4" id="KW-0808">Transferase</keyword>
<dbReference type="SUPFAM" id="SSF53167">
    <property type="entry name" value="Purine and uridine phosphorylases"/>
    <property type="match status" value="1"/>
</dbReference>
<dbReference type="CDD" id="cd09010">
    <property type="entry name" value="MTAP_SsMTAPII_like_MTIP"/>
    <property type="match status" value="1"/>
</dbReference>
<dbReference type="InterPro" id="IPR035994">
    <property type="entry name" value="Nucleoside_phosphorylase_sf"/>
</dbReference>
<evidence type="ECO:0000313" key="4">
    <source>
        <dbReference type="EMBL" id="VAW52164.1"/>
    </source>
</evidence>
<evidence type="ECO:0000256" key="1">
    <source>
        <dbReference type="ARBA" id="ARBA00022676"/>
    </source>
</evidence>